<dbReference type="FunFam" id="3.30.1490.20:FF:000007">
    <property type="entry name" value="D-alanine--D-alanine ligase"/>
    <property type="match status" value="1"/>
</dbReference>
<accession>A0A317JRH0</accession>
<evidence type="ECO:0000256" key="15">
    <source>
        <dbReference type="ARBA" id="ARBA00022984"/>
    </source>
</evidence>
<evidence type="ECO:0000256" key="4">
    <source>
        <dbReference type="ARBA" id="ARBA00004496"/>
    </source>
</evidence>
<dbReference type="PROSITE" id="PS50975">
    <property type="entry name" value="ATP_GRASP"/>
    <property type="match status" value="1"/>
</dbReference>
<dbReference type="PROSITE" id="PS00843">
    <property type="entry name" value="DALA_DALA_LIGASE_1"/>
    <property type="match status" value="1"/>
</dbReference>
<evidence type="ECO:0000256" key="10">
    <source>
        <dbReference type="ARBA" id="ARBA00022723"/>
    </source>
</evidence>
<organism evidence="23 24">
    <name type="scientific">Candidatus Cerribacteria bacterium 'Amazon FNV 2010 28 9'</name>
    <dbReference type="NCBI Taxonomy" id="2081795"/>
    <lineage>
        <taxon>Bacteria</taxon>
        <taxon>Candidatus Cerribacteria</taxon>
    </lineage>
</organism>
<evidence type="ECO:0000256" key="3">
    <source>
        <dbReference type="ARBA" id="ARBA00003921"/>
    </source>
</evidence>
<evidence type="ECO:0000256" key="17">
    <source>
        <dbReference type="ARBA" id="ARBA00023316"/>
    </source>
</evidence>
<evidence type="ECO:0000313" key="24">
    <source>
        <dbReference type="Proteomes" id="UP000246104"/>
    </source>
</evidence>
<dbReference type="Pfam" id="PF01820">
    <property type="entry name" value="Dala_Dala_lig_N"/>
    <property type="match status" value="1"/>
</dbReference>
<evidence type="ECO:0000256" key="14">
    <source>
        <dbReference type="ARBA" id="ARBA00022960"/>
    </source>
</evidence>
<comment type="cofactor">
    <cofactor evidence="1">
        <name>Mn(2+)</name>
        <dbReference type="ChEBI" id="CHEBI:29035"/>
    </cofactor>
</comment>
<keyword evidence="12 21" id="KW-0067">ATP-binding</keyword>
<dbReference type="GO" id="GO:0008360">
    <property type="term" value="P:regulation of cell shape"/>
    <property type="evidence" value="ECO:0007669"/>
    <property type="project" value="UniProtKB-KW"/>
</dbReference>
<dbReference type="GO" id="GO:0009252">
    <property type="term" value="P:peptidoglycan biosynthetic process"/>
    <property type="evidence" value="ECO:0007669"/>
    <property type="project" value="UniProtKB-UniRule"/>
</dbReference>
<dbReference type="InterPro" id="IPR011095">
    <property type="entry name" value="Dala_Dala_lig_C"/>
</dbReference>
<dbReference type="AlphaFoldDB" id="A0A317JRH0"/>
<keyword evidence="13" id="KW-0460">Magnesium</keyword>
<name>A0A317JRH0_9BACT</name>
<dbReference type="InterPro" id="IPR016185">
    <property type="entry name" value="PreATP-grasp_dom_sf"/>
</dbReference>
<keyword evidence="14 20" id="KW-0133">Cell shape</keyword>
<keyword evidence="8 20" id="KW-0963">Cytoplasm</keyword>
<comment type="pathway">
    <text evidence="19">Glycan biosynthesis.</text>
</comment>
<dbReference type="GO" id="GO:0071555">
    <property type="term" value="P:cell wall organization"/>
    <property type="evidence" value="ECO:0007669"/>
    <property type="project" value="UniProtKB-KW"/>
</dbReference>
<dbReference type="HAMAP" id="MF_00047">
    <property type="entry name" value="Dala_Dala_lig"/>
    <property type="match status" value="1"/>
</dbReference>
<evidence type="ECO:0000256" key="11">
    <source>
        <dbReference type="ARBA" id="ARBA00022741"/>
    </source>
</evidence>
<keyword evidence="9 20" id="KW-0436">Ligase</keyword>
<keyword evidence="15 20" id="KW-0573">Peptidoglycan synthesis</keyword>
<dbReference type="Gene3D" id="3.30.470.20">
    <property type="entry name" value="ATP-grasp fold, B domain"/>
    <property type="match status" value="1"/>
</dbReference>
<evidence type="ECO:0000256" key="6">
    <source>
        <dbReference type="ARBA" id="ARBA00010871"/>
    </source>
</evidence>
<evidence type="ECO:0000256" key="18">
    <source>
        <dbReference type="ARBA" id="ARBA00047614"/>
    </source>
</evidence>
<keyword evidence="10" id="KW-0479">Metal-binding</keyword>
<feature type="domain" description="ATP-grasp" evidence="22">
    <location>
        <begin position="207"/>
        <end position="425"/>
    </location>
</feature>
<dbReference type="Pfam" id="PF07478">
    <property type="entry name" value="Dala_Dala_lig_C"/>
    <property type="match status" value="1"/>
</dbReference>
<evidence type="ECO:0000313" key="23">
    <source>
        <dbReference type="EMBL" id="PWU22705.1"/>
    </source>
</evidence>
<dbReference type="Proteomes" id="UP000246104">
    <property type="component" value="Unassembled WGS sequence"/>
</dbReference>
<proteinExistence type="inferred from homology"/>
<dbReference type="EC" id="6.3.2.4" evidence="7 20"/>
<dbReference type="NCBIfam" id="NF002528">
    <property type="entry name" value="PRK01966.1-4"/>
    <property type="match status" value="1"/>
</dbReference>
<evidence type="ECO:0000256" key="7">
    <source>
        <dbReference type="ARBA" id="ARBA00012216"/>
    </source>
</evidence>
<dbReference type="Gene3D" id="3.40.50.20">
    <property type="match status" value="1"/>
</dbReference>
<comment type="cofactor">
    <cofactor evidence="2">
        <name>Mg(2+)</name>
        <dbReference type="ChEBI" id="CHEBI:18420"/>
    </cofactor>
</comment>
<evidence type="ECO:0000256" key="19">
    <source>
        <dbReference type="ARBA" id="ARBA00060592"/>
    </source>
</evidence>
<dbReference type="SUPFAM" id="SSF56059">
    <property type="entry name" value="Glutathione synthetase ATP-binding domain-like"/>
    <property type="match status" value="1"/>
</dbReference>
<evidence type="ECO:0000256" key="2">
    <source>
        <dbReference type="ARBA" id="ARBA00001946"/>
    </source>
</evidence>
<evidence type="ECO:0000256" key="20">
    <source>
        <dbReference type="HAMAP-Rule" id="MF_00047"/>
    </source>
</evidence>
<evidence type="ECO:0000256" key="5">
    <source>
        <dbReference type="ARBA" id="ARBA00004752"/>
    </source>
</evidence>
<keyword evidence="16" id="KW-0464">Manganese</keyword>
<evidence type="ECO:0000256" key="12">
    <source>
        <dbReference type="ARBA" id="ARBA00022840"/>
    </source>
</evidence>
<keyword evidence="17 20" id="KW-0961">Cell wall biogenesis/degradation</keyword>
<comment type="subcellular location">
    <subcellularLocation>
        <location evidence="4 20">Cytoplasm</location>
    </subcellularLocation>
</comment>
<evidence type="ECO:0000256" key="21">
    <source>
        <dbReference type="PROSITE-ProRule" id="PRU00409"/>
    </source>
</evidence>
<reference evidence="23 24" key="1">
    <citation type="submission" date="2018-02" db="EMBL/GenBank/DDBJ databases">
        <title>Genomic Reconstructions from Amazon Rainforest and Pasture Soil Reveal Novel Insights into the Physiology of Candidate Phyla in Tropical Sites.</title>
        <authorList>
            <person name="Kroeger M.E."/>
            <person name="Delmont T."/>
            <person name="Eren A.M."/>
            <person name="Guo J."/>
            <person name="Meyer K.M."/>
            <person name="Khan K."/>
            <person name="Rodrigues J.L.M."/>
            <person name="Bohannan B.J.M."/>
            <person name="Tringe S."/>
            <person name="Borges C.D."/>
            <person name="Tiedje J."/>
            <person name="Tsai S.M."/>
            <person name="Nusslein K."/>
        </authorList>
    </citation>
    <scope>NUCLEOTIDE SEQUENCE [LARGE SCALE GENOMIC DNA]</scope>
    <source>
        <strain evidence="23">Amazon FNV 2010 28 9</strain>
    </source>
</reference>
<comment type="function">
    <text evidence="3 20">Cell wall formation.</text>
</comment>
<dbReference type="GO" id="GO:0005829">
    <property type="term" value="C:cytosol"/>
    <property type="evidence" value="ECO:0007669"/>
    <property type="project" value="TreeGrafter"/>
</dbReference>
<keyword evidence="11 21" id="KW-0547">Nucleotide-binding</keyword>
<dbReference type="GO" id="GO:0005524">
    <property type="term" value="F:ATP binding"/>
    <property type="evidence" value="ECO:0007669"/>
    <property type="project" value="UniProtKB-UniRule"/>
</dbReference>
<gene>
    <name evidence="20" type="primary">ddl</name>
    <name evidence="23" type="ORF">C5B42_05245</name>
</gene>
<dbReference type="PANTHER" id="PTHR23132">
    <property type="entry name" value="D-ALANINE--D-ALANINE LIGASE"/>
    <property type="match status" value="1"/>
</dbReference>
<comment type="caution">
    <text evidence="23">The sequence shown here is derived from an EMBL/GenBank/DDBJ whole genome shotgun (WGS) entry which is preliminary data.</text>
</comment>
<dbReference type="GO" id="GO:0046872">
    <property type="term" value="F:metal ion binding"/>
    <property type="evidence" value="ECO:0007669"/>
    <property type="project" value="UniProtKB-KW"/>
</dbReference>
<dbReference type="InterPro" id="IPR011761">
    <property type="entry name" value="ATP-grasp"/>
</dbReference>
<dbReference type="GO" id="GO:0008716">
    <property type="term" value="F:D-alanine-D-alanine ligase activity"/>
    <property type="evidence" value="ECO:0007669"/>
    <property type="project" value="UniProtKB-UniRule"/>
</dbReference>
<evidence type="ECO:0000256" key="8">
    <source>
        <dbReference type="ARBA" id="ARBA00022490"/>
    </source>
</evidence>
<dbReference type="UniPathway" id="UPA00219"/>
<evidence type="ECO:0000259" key="22">
    <source>
        <dbReference type="PROSITE" id="PS50975"/>
    </source>
</evidence>
<comment type="similarity">
    <text evidence="6 20">Belongs to the D-alanine--D-alanine ligase family.</text>
</comment>
<dbReference type="PANTHER" id="PTHR23132:SF25">
    <property type="entry name" value="D-ALANINE--D-ALANINE LIGASE A"/>
    <property type="match status" value="1"/>
</dbReference>
<evidence type="ECO:0000256" key="13">
    <source>
        <dbReference type="ARBA" id="ARBA00022842"/>
    </source>
</evidence>
<dbReference type="SUPFAM" id="SSF52440">
    <property type="entry name" value="PreATP-grasp domain"/>
    <property type="match status" value="1"/>
</dbReference>
<dbReference type="NCBIfam" id="TIGR01205">
    <property type="entry name" value="D_ala_D_alaTIGR"/>
    <property type="match status" value="1"/>
</dbReference>
<protein>
    <recommendedName>
        <fullName evidence="7 20">D-alanine--D-alanine ligase</fullName>
        <ecNumber evidence="7 20">6.3.2.4</ecNumber>
    </recommendedName>
    <alternativeName>
        <fullName evidence="20">D-Ala-D-Ala ligase</fullName>
    </alternativeName>
    <alternativeName>
        <fullName evidence="20">D-alanylalanine synthetase</fullName>
    </alternativeName>
</protein>
<evidence type="ECO:0000256" key="1">
    <source>
        <dbReference type="ARBA" id="ARBA00001936"/>
    </source>
</evidence>
<dbReference type="InterPro" id="IPR011127">
    <property type="entry name" value="Dala_Dala_lig_N"/>
</dbReference>
<sequence>MIAMLRMSCIYTSSNARTKEFKKAETCEHTFRRSSGRFSKGHYTPRKEEKLAVGHNLRYTAVMKTRLGVIFGSRSVEHEVSIITACQLMKHVDREKYEVIPIYISKEGQWLTGSRLEHIETFKHLELVAQNAEYPLIASADTKTSKELTTSHAIQASLSTIDVAIVCCHGTLGEDGTVQGLLELANIPYQGPGVVGSSIAMDKIITKKVLEASSFKVANFQWFTSSMWKEDKKNVLQRLLDPKNQGHKQLSFPLFVKPANLGSSVGITKAKNEKELEEAIEIATHFDRRIIIEQGLENVIEINVSVLGFEEYKASVPEQPIATGEILSYADKYEGGGKKTGGMASLKRRIPAPIPMSLTKKVQELAIHVARTCDCSGVIRIDFFVNPETDEIWVGEINTIPGSMAFYLWEASGVSYPQLIDELVAIAQKRKAIQQSFTRSISTTIIT</sequence>
<dbReference type="InterPro" id="IPR013815">
    <property type="entry name" value="ATP_grasp_subdomain_1"/>
</dbReference>
<dbReference type="EMBL" id="PSRQ01000058">
    <property type="protein sequence ID" value="PWU22705.1"/>
    <property type="molecule type" value="Genomic_DNA"/>
</dbReference>
<comment type="pathway">
    <text evidence="5 20">Cell wall biogenesis; peptidoglycan biosynthesis.</text>
</comment>
<evidence type="ECO:0000256" key="16">
    <source>
        <dbReference type="ARBA" id="ARBA00023211"/>
    </source>
</evidence>
<dbReference type="InterPro" id="IPR000291">
    <property type="entry name" value="D-Ala_lig_Van_CS"/>
</dbReference>
<dbReference type="InterPro" id="IPR005905">
    <property type="entry name" value="D_ala_D_ala"/>
</dbReference>
<dbReference type="Gene3D" id="3.30.1490.20">
    <property type="entry name" value="ATP-grasp fold, A domain"/>
    <property type="match status" value="1"/>
</dbReference>
<evidence type="ECO:0000256" key="9">
    <source>
        <dbReference type="ARBA" id="ARBA00022598"/>
    </source>
</evidence>
<comment type="catalytic activity">
    <reaction evidence="18 20">
        <text>2 D-alanine + ATP = D-alanyl-D-alanine + ADP + phosphate + H(+)</text>
        <dbReference type="Rhea" id="RHEA:11224"/>
        <dbReference type="ChEBI" id="CHEBI:15378"/>
        <dbReference type="ChEBI" id="CHEBI:30616"/>
        <dbReference type="ChEBI" id="CHEBI:43474"/>
        <dbReference type="ChEBI" id="CHEBI:57416"/>
        <dbReference type="ChEBI" id="CHEBI:57822"/>
        <dbReference type="ChEBI" id="CHEBI:456216"/>
        <dbReference type="EC" id="6.3.2.4"/>
    </reaction>
</comment>